<feature type="domain" description="Protein kinase" evidence="1">
    <location>
        <begin position="1"/>
        <end position="351"/>
    </location>
</feature>
<dbReference type="PROSITE" id="PS00109">
    <property type="entry name" value="PROTEIN_KINASE_TYR"/>
    <property type="match status" value="1"/>
</dbReference>
<accession>A0A9P7K511</accession>
<dbReference type="InterPro" id="IPR040976">
    <property type="entry name" value="Pkinase_fungal"/>
</dbReference>
<evidence type="ECO:0000313" key="3">
    <source>
        <dbReference type="Proteomes" id="UP000717328"/>
    </source>
</evidence>
<dbReference type="PROSITE" id="PS50011">
    <property type="entry name" value="PROTEIN_KINASE_DOM"/>
    <property type="match status" value="1"/>
</dbReference>
<evidence type="ECO:0000259" key="1">
    <source>
        <dbReference type="PROSITE" id="PS50011"/>
    </source>
</evidence>
<dbReference type="Pfam" id="PF17667">
    <property type="entry name" value="Pkinase_fungal"/>
    <property type="match status" value="1"/>
</dbReference>
<dbReference type="Gene3D" id="1.10.510.10">
    <property type="entry name" value="Transferase(Phosphotransferase) domain 1"/>
    <property type="match status" value="1"/>
</dbReference>
<keyword evidence="3" id="KW-1185">Reference proteome</keyword>
<sequence>MSVVRGLNQGDVLPGVKPGDREEIVAISAFKRTLDQFETAYEFYGALIGVLKAIESLAQAGIIHRDISPGNVVLEEEIYATSGRYEETKLDEQTAQVFLVRRAPVSLDAVGGLHDLGMATVLSPPSETTSMMLEARARKLACEQLSGIIVKGKDEGLDVITGTTPYISIPVLSGGQRACEVYDDLQSTFFVQYLSLFSCDHPKPNCYPERPTQQLSSWPDKCLQWADSPSVPFSSLGWREKNFEHGIDCLTTSGLDCQEFWKVGGWKVDDTVVLAKSHTDMLLAVQGVLWVDSDRDDWLPKYSATPRQIVDALETELEKNKHLMGWVAPLDDSDTRAQLREEGVSRGSELLLADAPLVSRRE</sequence>
<reference evidence="2" key="1">
    <citation type="submission" date="2021-02" db="EMBL/GenBank/DDBJ databases">
        <authorList>
            <person name="Nieuwenhuis M."/>
            <person name="Van De Peppel L.J.J."/>
        </authorList>
    </citation>
    <scope>NUCLEOTIDE SEQUENCE</scope>
    <source>
        <strain evidence="2">D49</strain>
    </source>
</reference>
<proteinExistence type="predicted"/>
<dbReference type="GO" id="GO:0004672">
    <property type="term" value="F:protein kinase activity"/>
    <property type="evidence" value="ECO:0007669"/>
    <property type="project" value="InterPro"/>
</dbReference>
<dbReference type="InterPro" id="IPR011009">
    <property type="entry name" value="Kinase-like_dom_sf"/>
</dbReference>
<name>A0A9P7K511_9AGAR</name>
<dbReference type="OrthoDB" id="3046813at2759"/>
<dbReference type="SUPFAM" id="SSF56112">
    <property type="entry name" value="Protein kinase-like (PK-like)"/>
    <property type="match status" value="1"/>
</dbReference>
<evidence type="ECO:0000313" key="2">
    <source>
        <dbReference type="EMBL" id="KAG5637153.1"/>
    </source>
</evidence>
<organism evidence="2 3">
    <name type="scientific">Sphagnurus paluster</name>
    <dbReference type="NCBI Taxonomy" id="117069"/>
    <lineage>
        <taxon>Eukaryota</taxon>
        <taxon>Fungi</taxon>
        <taxon>Dikarya</taxon>
        <taxon>Basidiomycota</taxon>
        <taxon>Agaricomycotina</taxon>
        <taxon>Agaricomycetes</taxon>
        <taxon>Agaricomycetidae</taxon>
        <taxon>Agaricales</taxon>
        <taxon>Tricholomatineae</taxon>
        <taxon>Lyophyllaceae</taxon>
        <taxon>Sphagnurus</taxon>
    </lineage>
</organism>
<dbReference type="GO" id="GO:0005524">
    <property type="term" value="F:ATP binding"/>
    <property type="evidence" value="ECO:0007669"/>
    <property type="project" value="InterPro"/>
</dbReference>
<dbReference type="AlphaFoldDB" id="A0A9P7K511"/>
<protein>
    <recommendedName>
        <fullName evidence="1">Protein kinase domain-containing protein</fullName>
    </recommendedName>
</protein>
<dbReference type="InterPro" id="IPR000719">
    <property type="entry name" value="Prot_kinase_dom"/>
</dbReference>
<dbReference type="Proteomes" id="UP000717328">
    <property type="component" value="Unassembled WGS sequence"/>
</dbReference>
<reference evidence="2" key="2">
    <citation type="submission" date="2021-10" db="EMBL/GenBank/DDBJ databases">
        <title>Phylogenomics reveals ancestral predisposition of the termite-cultivated fungus Termitomyces towards a domesticated lifestyle.</title>
        <authorList>
            <person name="Auxier B."/>
            <person name="Grum-Grzhimaylo A."/>
            <person name="Cardenas M.E."/>
            <person name="Lodge J.D."/>
            <person name="Laessoe T."/>
            <person name="Pedersen O."/>
            <person name="Smith M.E."/>
            <person name="Kuyper T.W."/>
            <person name="Franco-Molano E.A."/>
            <person name="Baroni T.J."/>
            <person name="Aanen D.K."/>
        </authorList>
    </citation>
    <scope>NUCLEOTIDE SEQUENCE</scope>
    <source>
        <strain evidence="2">D49</strain>
    </source>
</reference>
<gene>
    <name evidence="2" type="ORF">H0H81_005597</name>
</gene>
<comment type="caution">
    <text evidence="2">The sequence shown here is derived from an EMBL/GenBank/DDBJ whole genome shotgun (WGS) entry which is preliminary data.</text>
</comment>
<dbReference type="InterPro" id="IPR008266">
    <property type="entry name" value="Tyr_kinase_AS"/>
</dbReference>
<dbReference type="EMBL" id="JABCKI010005856">
    <property type="protein sequence ID" value="KAG5637153.1"/>
    <property type="molecule type" value="Genomic_DNA"/>
</dbReference>